<evidence type="ECO:0000256" key="7">
    <source>
        <dbReference type="SAM" id="Phobius"/>
    </source>
</evidence>
<keyword evidence="3" id="KW-1003">Cell membrane</keyword>
<feature type="transmembrane region" description="Helical" evidence="7">
    <location>
        <begin position="148"/>
        <end position="167"/>
    </location>
</feature>
<feature type="transmembrane region" description="Helical" evidence="7">
    <location>
        <begin position="115"/>
        <end position="136"/>
    </location>
</feature>
<feature type="transmembrane region" description="Helical" evidence="7">
    <location>
        <begin position="6"/>
        <end position="24"/>
    </location>
</feature>
<evidence type="ECO:0000256" key="5">
    <source>
        <dbReference type="ARBA" id="ARBA00022989"/>
    </source>
</evidence>
<keyword evidence="6 7" id="KW-0472">Membrane</keyword>
<evidence type="ECO:0000256" key="6">
    <source>
        <dbReference type="ARBA" id="ARBA00023136"/>
    </source>
</evidence>
<evidence type="ECO:0000313" key="10">
    <source>
        <dbReference type="Proteomes" id="UP000253508"/>
    </source>
</evidence>
<evidence type="ECO:0000256" key="3">
    <source>
        <dbReference type="ARBA" id="ARBA00022475"/>
    </source>
</evidence>
<dbReference type="AlphaFoldDB" id="A0A367Y7R2"/>
<name>A0A367Y7R2_9MICO</name>
<comment type="similarity">
    <text evidence="2">Belongs to the UPF0126 family.</text>
</comment>
<evidence type="ECO:0000313" key="9">
    <source>
        <dbReference type="EMBL" id="RCK61916.1"/>
    </source>
</evidence>
<keyword evidence="10" id="KW-1185">Reference proteome</keyword>
<dbReference type="Pfam" id="PF03458">
    <property type="entry name" value="Gly_transporter"/>
    <property type="match status" value="2"/>
</dbReference>
<dbReference type="EMBL" id="QORO01000001">
    <property type="protein sequence ID" value="RCK61916.1"/>
    <property type="molecule type" value="Genomic_DNA"/>
</dbReference>
<feature type="transmembrane region" description="Helical" evidence="7">
    <location>
        <begin position="63"/>
        <end position="82"/>
    </location>
</feature>
<dbReference type="InterPro" id="IPR005115">
    <property type="entry name" value="Gly_transporter"/>
</dbReference>
<comment type="caution">
    <text evidence="9">The sequence shown here is derived from an EMBL/GenBank/DDBJ whole genome shotgun (WGS) entry which is preliminary data.</text>
</comment>
<protein>
    <submittedName>
        <fullName evidence="9">Trimeric intracellular cation channel family protein</fullName>
    </submittedName>
</protein>
<keyword evidence="4 7" id="KW-0812">Transmembrane</keyword>
<dbReference type="Proteomes" id="UP000253508">
    <property type="component" value="Unassembled WGS sequence"/>
</dbReference>
<feature type="transmembrane region" description="Helical" evidence="7">
    <location>
        <begin position="31"/>
        <end position="51"/>
    </location>
</feature>
<evidence type="ECO:0000259" key="8">
    <source>
        <dbReference type="Pfam" id="PF03458"/>
    </source>
</evidence>
<keyword evidence="5 7" id="KW-1133">Transmembrane helix</keyword>
<comment type="subcellular location">
    <subcellularLocation>
        <location evidence="1">Cell membrane</location>
        <topology evidence="1">Multi-pass membrane protein</topology>
    </subcellularLocation>
</comment>
<evidence type="ECO:0000256" key="2">
    <source>
        <dbReference type="ARBA" id="ARBA00008193"/>
    </source>
</evidence>
<accession>A0A367Y7R2</accession>
<feature type="domain" description="Glycine transporter" evidence="8">
    <location>
        <begin position="91"/>
        <end position="165"/>
    </location>
</feature>
<dbReference type="RefSeq" id="WP_114117017.1">
    <property type="nucleotide sequence ID" value="NZ_BMHU01000004.1"/>
</dbReference>
<evidence type="ECO:0000256" key="4">
    <source>
        <dbReference type="ARBA" id="ARBA00022692"/>
    </source>
</evidence>
<dbReference type="OrthoDB" id="9791874at2"/>
<feature type="domain" description="Glycine transporter" evidence="8">
    <location>
        <begin position="6"/>
        <end position="79"/>
    </location>
</feature>
<feature type="transmembrane region" description="Helical" evidence="7">
    <location>
        <begin position="89"/>
        <end position="109"/>
    </location>
</feature>
<sequence length="212" mass="22087">MTWGLALDLLGTFFFAISGSLLAAKRGFDIVASLLLGSLTGLGGGVVRDLIIGRPPAAFNEPIHLIPPVLAALVVFFMSSHVQRFWTTILVFDAVGLAVFCTTGAVTALEFGMNPIASLLLGVTTAVGGGLMRDVVANHDPQLFNPRDLYAAPAFAGSALIVLIWQLGGAGNIALYSVTAAVLVFRLLSLKYAWRVPGAQFARGQGDGSAAS</sequence>
<dbReference type="PANTHER" id="PTHR30506:SF3">
    <property type="entry name" value="UPF0126 INNER MEMBRANE PROTEIN YADS-RELATED"/>
    <property type="match status" value="1"/>
</dbReference>
<reference evidence="9 10" key="1">
    <citation type="submission" date="2018-07" db="EMBL/GenBank/DDBJ databases">
        <title>Microbacterium endoborsara sp. nov., a novel actinobacterium isolated from Borszczowia aralocaspica.</title>
        <authorList>
            <person name="An D."/>
        </authorList>
    </citation>
    <scope>NUCLEOTIDE SEQUENCE [LARGE SCALE GENOMIC DNA]</scope>
    <source>
        <strain evidence="9 10">C1.15228</strain>
    </source>
</reference>
<organism evidence="9 10">
    <name type="scientific">Microbacterium sorbitolivorans</name>
    <dbReference type="NCBI Taxonomy" id="1867410"/>
    <lineage>
        <taxon>Bacteria</taxon>
        <taxon>Bacillati</taxon>
        <taxon>Actinomycetota</taxon>
        <taxon>Actinomycetes</taxon>
        <taxon>Micrococcales</taxon>
        <taxon>Microbacteriaceae</taxon>
        <taxon>Microbacterium</taxon>
    </lineage>
</organism>
<evidence type="ECO:0000256" key="1">
    <source>
        <dbReference type="ARBA" id="ARBA00004651"/>
    </source>
</evidence>
<dbReference type="PANTHER" id="PTHR30506">
    <property type="entry name" value="INNER MEMBRANE PROTEIN"/>
    <property type="match status" value="1"/>
</dbReference>
<gene>
    <name evidence="9" type="ORF">DTO57_04700</name>
</gene>
<proteinExistence type="inferred from homology"/>
<feature type="transmembrane region" description="Helical" evidence="7">
    <location>
        <begin position="173"/>
        <end position="194"/>
    </location>
</feature>
<dbReference type="GO" id="GO:0005886">
    <property type="term" value="C:plasma membrane"/>
    <property type="evidence" value="ECO:0007669"/>
    <property type="project" value="UniProtKB-SubCell"/>
</dbReference>